<protein>
    <submittedName>
        <fullName evidence="7">Sensory box protein</fullName>
    </submittedName>
</protein>
<dbReference type="SUPFAM" id="SSF55785">
    <property type="entry name" value="PYP-like sensor domain (PAS domain)"/>
    <property type="match status" value="2"/>
</dbReference>
<dbReference type="Gene3D" id="3.30.70.270">
    <property type="match status" value="1"/>
</dbReference>
<reference evidence="7 8" key="1">
    <citation type="submission" date="2018-06" db="EMBL/GenBank/DDBJ databases">
        <authorList>
            <consortium name="Pathogen Informatics"/>
            <person name="Doyle S."/>
        </authorList>
    </citation>
    <scope>NUCLEOTIDE SEQUENCE [LARGE SCALE GENOMIC DNA]</scope>
    <source>
        <strain evidence="7 8">NCTC11842</strain>
    </source>
</reference>
<evidence type="ECO:0000259" key="4">
    <source>
        <dbReference type="PROSITE" id="PS50112"/>
    </source>
</evidence>
<dbReference type="Gene3D" id="3.30.450.20">
    <property type="entry name" value="PAS domain"/>
    <property type="match status" value="2"/>
</dbReference>
<dbReference type="Proteomes" id="UP000250443">
    <property type="component" value="Unassembled WGS sequence"/>
</dbReference>
<dbReference type="SUPFAM" id="SSF55073">
    <property type="entry name" value="Nucleotide cyclase"/>
    <property type="match status" value="1"/>
</dbReference>
<dbReference type="PROSITE" id="PS50112">
    <property type="entry name" value="PAS"/>
    <property type="match status" value="1"/>
</dbReference>
<dbReference type="InterPro" id="IPR052163">
    <property type="entry name" value="DGC-Regulatory_Protein"/>
</dbReference>
<dbReference type="Pfam" id="PF08448">
    <property type="entry name" value="PAS_4"/>
    <property type="match status" value="1"/>
</dbReference>
<dbReference type="PANTHER" id="PTHR46663:SF3">
    <property type="entry name" value="SLL0267 PROTEIN"/>
    <property type="match status" value="1"/>
</dbReference>
<evidence type="ECO:0000313" key="8">
    <source>
        <dbReference type="Proteomes" id="UP000250443"/>
    </source>
</evidence>
<evidence type="ECO:0000256" key="1">
    <source>
        <dbReference type="ARBA" id="ARBA00001946"/>
    </source>
</evidence>
<organism evidence="7 8">
    <name type="scientific">Pseudomonas luteola</name>
    <dbReference type="NCBI Taxonomy" id="47886"/>
    <lineage>
        <taxon>Bacteria</taxon>
        <taxon>Pseudomonadati</taxon>
        <taxon>Pseudomonadota</taxon>
        <taxon>Gammaproteobacteria</taxon>
        <taxon>Pseudomonadales</taxon>
        <taxon>Pseudomonadaceae</taxon>
        <taxon>Pseudomonas</taxon>
    </lineage>
</organism>
<comment type="cofactor">
    <cofactor evidence="1">
        <name>Mg(2+)</name>
        <dbReference type="ChEBI" id="CHEBI:18420"/>
    </cofactor>
</comment>
<dbReference type="Pfam" id="PF00990">
    <property type="entry name" value="GGDEF"/>
    <property type="match status" value="1"/>
</dbReference>
<name>A0A2X2CZC3_PSELU</name>
<dbReference type="AlphaFoldDB" id="A0A2X2CZC3"/>
<evidence type="ECO:0000313" key="7">
    <source>
        <dbReference type="EMBL" id="SPZ12414.1"/>
    </source>
</evidence>
<dbReference type="Pfam" id="PF08447">
    <property type="entry name" value="PAS_3"/>
    <property type="match status" value="1"/>
</dbReference>
<proteinExistence type="predicted"/>
<dbReference type="EMBL" id="UAUF01000014">
    <property type="protein sequence ID" value="SPZ12414.1"/>
    <property type="molecule type" value="Genomic_DNA"/>
</dbReference>
<dbReference type="InterPro" id="IPR013655">
    <property type="entry name" value="PAS_fold_3"/>
</dbReference>
<feature type="domain" description="PAC" evidence="5">
    <location>
        <begin position="102"/>
        <end position="154"/>
    </location>
</feature>
<dbReference type="CDD" id="cd00130">
    <property type="entry name" value="PAS"/>
    <property type="match status" value="1"/>
</dbReference>
<dbReference type="NCBIfam" id="TIGR00229">
    <property type="entry name" value="sensory_box"/>
    <property type="match status" value="2"/>
</dbReference>
<dbReference type="InterPro" id="IPR035965">
    <property type="entry name" value="PAS-like_dom_sf"/>
</dbReference>
<dbReference type="InterPro" id="IPR029787">
    <property type="entry name" value="Nucleotide_cyclase"/>
</dbReference>
<accession>A0A2X2CZC3</accession>
<dbReference type="NCBIfam" id="TIGR00254">
    <property type="entry name" value="GGDEF"/>
    <property type="match status" value="1"/>
</dbReference>
<feature type="domain" description="PAS" evidence="4">
    <location>
        <begin position="155"/>
        <end position="225"/>
    </location>
</feature>
<dbReference type="PANTHER" id="PTHR46663">
    <property type="entry name" value="DIGUANYLATE CYCLASE DGCT-RELATED"/>
    <property type="match status" value="1"/>
</dbReference>
<evidence type="ECO:0000256" key="2">
    <source>
        <dbReference type="ARBA" id="ARBA00004533"/>
    </source>
</evidence>
<feature type="domain" description="PAC" evidence="5">
    <location>
        <begin position="229"/>
        <end position="281"/>
    </location>
</feature>
<evidence type="ECO:0000259" key="5">
    <source>
        <dbReference type="PROSITE" id="PS50113"/>
    </source>
</evidence>
<dbReference type="InterPro" id="IPR043128">
    <property type="entry name" value="Rev_trsase/Diguanyl_cyclase"/>
</dbReference>
<dbReference type="SMART" id="SM00091">
    <property type="entry name" value="PAS"/>
    <property type="match status" value="2"/>
</dbReference>
<keyword evidence="3" id="KW-0808">Transferase</keyword>
<dbReference type="GO" id="GO:0005886">
    <property type="term" value="C:plasma membrane"/>
    <property type="evidence" value="ECO:0007669"/>
    <property type="project" value="UniProtKB-SubCell"/>
</dbReference>
<dbReference type="InterPro" id="IPR013656">
    <property type="entry name" value="PAS_4"/>
</dbReference>
<dbReference type="GO" id="GO:0016301">
    <property type="term" value="F:kinase activity"/>
    <property type="evidence" value="ECO:0007669"/>
    <property type="project" value="UniProtKB-KW"/>
</dbReference>
<dbReference type="FunFam" id="3.30.70.270:FF:000001">
    <property type="entry name" value="Diguanylate cyclase domain protein"/>
    <property type="match status" value="1"/>
</dbReference>
<dbReference type="InterPro" id="IPR000700">
    <property type="entry name" value="PAS-assoc_C"/>
</dbReference>
<dbReference type="InterPro" id="IPR000160">
    <property type="entry name" value="GGDEF_dom"/>
</dbReference>
<dbReference type="SMART" id="SM00267">
    <property type="entry name" value="GGDEF"/>
    <property type="match status" value="1"/>
</dbReference>
<evidence type="ECO:0000256" key="3">
    <source>
        <dbReference type="ARBA" id="ARBA00022777"/>
    </source>
</evidence>
<comment type="subcellular location">
    <subcellularLocation>
        <location evidence="2">Cell inner membrane</location>
    </subcellularLocation>
</comment>
<evidence type="ECO:0000259" key="6">
    <source>
        <dbReference type="PROSITE" id="PS50887"/>
    </source>
</evidence>
<sequence length="444" mass="50350">MRPTWRHPSYQTSAMTTSAFMLDSESQLRGLIDAIQEFIVLKDGQGRWLITNRIVIDTYRLQGVDYVGKTDMELALIRPEFHEAFVYNVQTDEQAWQKGSALRIQKSFMGLDGHLNTWEVIKTPSFDEAGNRHQLVIVSRNITERRLAEQALEASEQRYRLIADNMLDIIGVFKPEVGIEYVSPSFEHVLGHRAVAYLGRDMFELIHPDDIDPLRSAFRMLLEGTASHTTVECRCRHVQGHYIWFETHLSSTYMNEGVLDNVVFACRDISARKAYDQHLQTLAYHDPLTGAPNRRFLMDQIQLMIDQASTGSSFAVLYLDLDRFKPINDERGHDVGDELLIEFASRLKQNLRANDLYARIGGDEFVIVLAQVNEAQAVTIAERLCLALQAPWTLPCGELKTTSSIGVALYPDAGLSVHTLLRHADEALYEAKRAGRACVMVYTG</sequence>
<gene>
    <name evidence="7" type="primary">pleD_9</name>
    <name evidence="7" type="ORF">NCTC11842_04449</name>
</gene>
<dbReference type="PROSITE" id="PS50887">
    <property type="entry name" value="GGDEF"/>
    <property type="match status" value="1"/>
</dbReference>
<dbReference type="CDD" id="cd01949">
    <property type="entry name" value="GGDEF"/>
    <property type="match status" value="1"/>
</dbReference>
<keyword evidence="3" id="KW-0418">Kinase</keyword>
<dbReference type="PROSITE" id="PS50113">
    <property type="entry name" value="PAC"/>
    <property type="match status" value="2"/>
</dbReference>
<dbReference type="InterPro" id="IPR000014">
    <property type="entry name" value="PAS"/>
</dbReference>
<feature type="domain" description="GGDEF" evidence="6">
    <location>
        <begin position="312"/>
        <end position="444"/>
    </location>
</feature>